<dbReference type="Proteomes" id="UP000516314">
    <property type="component" value="Chromosome 3"/>
</dbReference>
<proteinExistence type="predicted"/>
<accession>A0A7G2EPV8</accession>
<name>A0A7G2EPV8_ARATH</name>
<protein>
    <submittedName>
        <fullName evidence="1">(thale cress) hypothetical protein</fullName>
    </submittedName>
</protein>
<evidence type="ECO:0000313" key="2">
    <source>
        <dbReference type="Proteomes" id="UP000516314"/>
    </source>
</evidence>
<evidence type="ECO:0000313" key="1">
    <source>
        <dbReference type="EMBL" id="CAD5324709.1"/>
    </source>
</evidence>
<organism evidence="1 2">
    <name type="scientific">Arabidopsis thaliana</name>
    <name type="common">Mouse-ear cress</name>
    <dbReference type="NCBI Taxonomy" id="3702"/>
    <lineage>
        <taxon>Eukaryota</taxon>
        <taxon>Viridiplantae</taxon>
        <taxon>Streptophyta</taxon>
        <taxon>Embryophyta</taxon>
        <taxon>Tracheophyta</taxon>
        <taxon>Spermatophyta</taxon>
        <taxon>Magnoliopsida</taxon>
        <taxon>eudicotyledons</taxon>
        <taxon>Gunneridae</taxon>
        <taxon>Pentapetalae</taxon>
        <taxon>rosids</taxon>
        <taxon>malvids</taxon>
        <taxon>Brassicales</taxon>
        <taxon>Brassicaceae</taxon>
        <taxon>Camelineae</taxon>
        <taxon>Arabidopsis</taxon>
    </lineage>
</organism>
<dbReference type="EMBL" id="LR881468">
    <property type="protein sequence ID" value="CAD5324709.1"/>
    <property type="molecule type" value="Genomic_DNA"/>
</dbReference>
<dbReference type="AlphaFoldDB" id="A0A7G2EPV8"/>
<gene>
    <name evidence="1" type="ORF">AT9943_LOCUS12591</name>
</gene>
<reference evidence="1 2" key="1">
    <citation type="submission" date="2020-09" db="EMBL/GenBank/DDBJ databases">
        <authorList>
            <person name="Ashkenazy H."/>
        </authorList>
    </citation>
    <scope>NUCLEOTIDE SEQUENCE [LARGE SCALE GENOMIC DNA]</scope>
    <source>
        <strain evidence="2">cv. Cdm-0</strain>
    </source>
</reference>
<sequence length="465" mass="52707">MCSDTGKSMMEAIEAKEAEPVLIAGKELFPRSFLMGINIMGENLSEPALSRTWYWSPIEGLKPEGAIRKTNDFIRQEIARMNIHLETGINSTLRRKKGIVIGVARAVSTEMYRIVPGNLTAEEMDTAKLVVGDDGKTISDPSALHQPPTEPSLEAPIGREKHPFFEGTKLDNHPTLQLYDLASEILTDVLELLVQVIPKLHLLATGMIPLQGYSLITSLYQYNLQSEEVFMAMEERVWTGCDQLSRWWKEDLNALRDAMWYNARHPVKISFKKEIACSNTVKQLLVKSGLGSAAAMLPYLEPEVRKAKTYISHLETVSPMINKVGGGRYKWETLFEMMAYLENFPIWMSKEIVTVNNAPTHLRSLDTRENVVASIKEYCMRNACNIALYFGFYMVMVEKGDQFDGAKNLKKVYSLMALKKSHFGCYLTGTELFLDYCAYKAKQSDTTGVSRRMRMRDKAEEETCK</sequence>